<evidence type="ECO:0000313" key="1">
    <source>
        <dbReference type="EMBL" id="OKP14094.1"/>
    </source>
</evidence>
<proteinExistence type="predicted"/>
<protein>
    <submittedName>
        <fullName evidence="1">Uncharacterized protein</fullName>
    </submittedName>
</protein>
<sequence length="55" mass="6472">MLDISYYVEAVLETLGATTSLQKYRSLFPIPEGLDQLVETEFEIDRLHQYLEKKH</sequence>
<evidence type="ECO:0000313" key="2">
    <source>
        <dbReference type="Proteomes" id="UP000186955"/>
    </source>
</evidence>
<gene>
    <name evidence="1" type="ORF">PENSUB_200</name>
</gene>
<reference evidence="1 2" key="1">
    <citation type="submission" date="2016-10" db="EMBL/GenBank/DDBJ databases">
        <title>Genome sequence of the ascomycete fungus Penicillium subrubescens.</title>
        <authorList>
            <person name="De Vries R.P."/>
            <person name="Peng M."/>
            <person name="Dilokpimol A."/>
            <person name="Hilden K."/>
            <person name="Makela M.R."/>
            <person name="Grigoriev I."/>
            <person name="Riley R."/>
            <person name="Granchi Z."/>
        </authorList>
    </citation>
    <scope>NUCLEOTIDE SEQUENCE [LARGE SCALE GENOMIC DNA]</scope>
    <source>
        <strain evidence="1 2">CBS 132785</strain>
    </source>
</reference>
<dbReference type="AlphaFoldDB" id="A0A1Q5UNQ9"/>
<dbReference type="EMBL" id="MNBE01000119">
    <property type="protein sequence ID" value="OKP14094.1"/>
    <property type="molecule type" value="Genomic_DNA"/>
</dbReference>
<comment type="caution">
    <text evidence="1">The sequence shown here is derived from an EMBL/GenBank/DDBJ whole genome shotgun (WGS) entry which is preliminary data.</text>
</comment>
<name>A0A1Q5UNQ9_9EURO</name>
<keyword evidence="2" id="KW-1185">Reference proteome</keyword>
<accession>A0A1Q5UNQ9</accession>
<organism evidence="1 2">
    <name type="scientific">Penicillium subrubescens</name>
    <dbReference type="NCBI Taxonomy" id="1316194"/>
    <lineage>
        <taxon>Eukaryota</taxon>
        <taxon>Fungi</taxon>
        <taxon>Dikarya</taxon>
        <taxon>Ascomycota</taxon>
        <taxon>Pezizomycotina</taxon>
        <taxon>Eurotiomycetes</taxon>
        <taxon>Eurotiomycetidae</taxon>
        <taxon>Eurotiales</taxon>
        <taxon>Aspergillaceae</taxon>
        <taxon>Penicillium</taxon>
    </lineage>
</organism>
<dbReference type="Proteomes" id="UP000186955">
    <property type="component" value="Unassembled WGS sequence"/>
</dbReference>